<feature type="domain" description="C2H2-type" evidence="6">
    <location>
        <begin position="1"/>
        <end position="28"/>
    </location>
</feature>
<feature type="non-terminal residue" evidence="7">
    <location>
        <position position="1"/>
    </location>
</feature>
<dbReference type="GO" id="GO:0000785">
    <property type="term" value="C:chromatin"/>
    <property type="evidence" value="ECO:0007669"/>
    <property type="project" value="TreeGrafter"/>
</dbReference>
<evidence type="ECO:0000313" key="7">
    <source>
        <dbReference type="EMBL" id="ORZ22834.1"/>
    </source>
</evidence>
<protein>
    <recommendedName>
        <fullName evidence="6">C2H2-type domain-containing protein</fullName>
    </recommendedName>
</protein>
<dbReference type="GO" id="GO:0000981">
    <property type="term" value="F:DNA-binding transcription factor activity, RNA polymerase II-specific"/>
    <property type="evidence" value="ECO:0007669"/>
    <property type="project" value="TreeGrafter"/>
</dbReference>
<reference evidence="7 8" key="1">
    <citation type="submission" date="2016-07" db="EMBL/GenBank/DDBJ databases">
        <title>Pervasive Adenine N6-methylation of Active Genes in Fungi.</title>
        <authorList>
            <consortium name="DOE Joint Genome Institute"/>
            <person name="Mondo S.J."/>
            <person name="Dannebaum R.O."/>
            <person name="Kuo R.C."/>
            <person name="Labutti K."/>
            <person name="Haridas S."/>
            <person name="Kuo A."/>
            <person name="Salamov A."/>
            <person name="Ahrendt S.R."/>
            <person name="Lipzen A."/>
            <person name="Sullivan W."/>
            <person name="Andreopoulos W.B."/>
            <person name="Clum A."/>
            <person name="Lindquist E."/>
            <person name="Daum C."/>
            <person name="Ramamoorthy G.K."/>
            <person name="Gryganskyi A."/>
            <person name="Culley D."/>
            <person name="Magnuson J.K."/>
            <person name="James T.Y."/>
            <person name="O'Malley M.A."/>
            <person name="Stajich J.E."/>
            <person name="Spatafora J.W."/>
            <person name="Visel A."/>
            <person name="Grigoriev I.V."/>
        </authorList>
    </citation>
    <scope>NUCLEOTIDE SEQUENCE [LARGE SCALE GENOMIC DNA]</scope>
    <source>
        <strain evidence="7 8">NRRL 3116</strain>
    </source>
</reference>
<dbReference type="GO" id="GO:0005667">
    <property type="term" value="C:transcription regulator complex"/>
    <property type="evidence" value="ECO:0007669"/>
    <property type="project" value="TreeGrafter"/>
</dbReference>
<gene>
    <name evidence="7" type="ORF">BCR41DRAFT_288958</name>
</gene>
<dbReference type="SUPFAM" id="SSF57667">
    <property type="entry name" value="beta-beta-alpha zinc fingers"/>
    <property type="match status" value="1"/>
</dbReference>
<dbReference type="SMART" id="SM00355">
    <property type="entry name" value="ZnF_C2H2"/>
    <property type="match status" value="2"/>
</dbReference>
<dbReference type="OrthoDB" id="6365676at2759"/>
<keyword evidence="3 5" id="KW-0863">Zinc-finger</keyword>
<evidence type="ECO:0000313" key="8">
    <source>
        <dbReference type="Proteomes" id="UP000193648"/>
    </source>
</evidence>
<dbReference type="FunFam" id="3.30.160.60:FF:000125">
    <property type="entry name" value="Putative zinc finger protein 143"/>
    <property type="match status" value="1"/>
</dbReference>
<dbReference type="EMBL" id="MCFF01000010">
    <property type="protein sequence ID" value="ORZ22834.1"/>
    <property type="molecule type" value="Genomic_DNA"/>
</dbReference>
<dbReference type="Pfam" id="PF00096">
    <property type="entry name" value="zf-C2H2"/>
    <property type="match status" value="2"/>
</dbReference>
<keyword evidence="4" id="KW-0862">Zinc</keyword>
<dbReference type="AlphaFoldDB" id="A0A1Y2GVU6"/>
<evidence type="ECO:0000259" key="6">
    <source>
        <dbReference type="PROSITE" id="PS50157"/>
    </source>
</evidence>
<dbReference type="GeneID" id="33562161"/>
<dbReference type="InterPro" id="IPR036236">
    <property type="entry name" value="Znf_C2H2_sf"/>
</dbReference>
<dbReference type="InterPro" id="IPR013087">
    <property type="entry name" value="Znf_C2H2_type"/>
</dbReference>
<keyword evidence="1" id="KW-0479">Metal-binding</keyword>
<name>A0A1Y2GVU6_9FUNG</name>
<dbReference type="PANTHER" id="PTHR14003">
    <property type="entry name" value="TRANSCRIPTIONAL REPRESSOR PROTEIN YY"/>
    <property type="match status" value="1"/>
</dbReference>
<sequence length="55" mass="6678">CKFPSCEWSFKRYEHLKRHMLVHTKERPFQCDFTGCNKSFSRSDNFSAHLRTHSK</sequence>
<dbReference type="PROSITE" id="PS50157">
    <property type="entry name" value="ZINC_FINGER_C2H2_2"/>
    <property type="match status" value="2"/>
</dbReference>
<dbReference type="PANTHER" id="PTHR14003:SF19">
    <property type="entry name" value="YY2 TRANSCRIPTION FACTOR"/>
    <property type="match status" value="1"/>
</dbReference>
<evidence type="ECO:0000256" key="4">
    <source>
        <dbReference type="ARBA" id="ARBA00022833"/>
    </source>
</evidence>
<dbReference type="GO" id="GO:0000978">
    <property type="term" value="F:RNA polymerase II cis-regulatory region sequence-specific DNA binding"/>
    <property type="evidence" value="ECO:0007669"/>
    <property type="project" value="TreeGrafter"/>
</dbReference>
<feature type="domain" description="C2H2-type" evidence="6">
    <location>
        <begin position="29"/>
        <end position="55"/>
    </location>
</feature>
<keyword evidence="2" id="KW-0677">Repeat</keyword>
<dbReference type="GO" id="GO:0008270">
    <property type="term" value="F:zinc ion binding"/>
    <property type="evidence" value="ECO:0007669"/>
    <property type="project" value="UniProtKB-KW"/>
</dbReference>
<keyword evidence="8" id="KW-1185">Reference proteome</keyword>
<dbReference type="Gene3D" id="3.30.160.60">
    <property type="entry name" value="Classic Zinc Finger"/>
    <property type="match status" value="2"/>
</dbReference>
<evidence type="ECO:0000256" key="5">
    <source>
        <dbReference type="PROSITE-ProRule" id="PRU00042"/>
    </source>
</evidence>
<feature type="non-terminal residue" evidence="7">
    <location>
        <position position="55"/>
    </location>
</feature>
<dbReference type="STRING" id="64571.A0A1Y2GVU6"/>
<dbReference type="Proteomes" id="UP000193648">
    <property type="component" value="Unassembled WGS sequence"/>
</dbReference>
<proteinExistence type="predicted"/>
<dbReference type="InParanoid" id="A0A1Y2GVU6"/>
<evidence type="ECO:0000256" key="1">
    <source>
        <dbReference type="ARBA" id="ARBA00022723"/>
    </source>
</evidence>
<evidence type="ECO:0000256" key="2">
    <source>
        <dbReference type="ARBA" id="ARBA00022737"/>
    </source>
</evidence>
<comment type="caution">
    <text evidence="7">The sequence shown here is derived from an EMBL/GenBank/DDBJ whole genome shotgun (WGS) entry which is preliminary data.</text>
</comment>
<organism evidence="7 8">
    <name type="scientific">Lobosporangium transversale</name>
    <dbReference type="NCBI Taxonomy" id="64571"/>
    <lineage>
        <taxon>Eukaryota</taxon>
        <taxon>Fungi</taxon>
        <taxon>Fungi incertae sedis</taxon>
        <taxon>Mucoromycota</taxon>
        <taxon>Mortierellomycotina</taxon>
        <taxon>Mortierellomycetes</taxon>
        <taxon>Mortierellales</taxon>
        <taxon>Mortierellaceae</taxon>
        <taxon>Lobosporangium</taxon>
    </lineage>
</organism>
<dbReference type="RefSeq" id="XP_021883388.1">
    <property type="nucleotide sequence ID" value="XM_022020317.1"/>
</dbReference>
<evidence type="ECO:0000256" key="3">
    <source>
        <dbReference type="ARBA" id="ARBA00022771"/>
    </source>
</evidence>
<accession>A0A1Y2GVU6</accession>
<dbReference type="PROSITE" id="PS00028">
    <property type="entry name" value="ZINC_FINGER_C2H2_1"/>
    <property type="match status" value="2"/>
</dbReference>
<dbReference type="GO" id="GO:0031519">
    <property type="term" value="C:PcG protein complex"/>
    <property type="evidence" value="ECO:0007669"/>
    <property type="project" value="TreeGrafter"/>
</dbReference>